<dbReference type="PANTHER" id="PTHR12046">
    <property type="entry name" value="HISTONE ACETYLTRANSFERASE TYPE B CATALYTIC SUBUNIT"/>
    <property type="match status" value="1"/>
</dbReference>
<evidence type="ECO:0000259" key="16">
    <source>
        <dbReference type="Pfam" id="PF10394"/>
    </source>
</evidence>
<dbReference type="InterPro" id="IPR019467">
    <property type="entry name" value="Hat1_N"/>
</dbReference>
<keyword evidence="9 11" id="KW-0012">Acyltransferase</keyword>
<dbReference type="Gene3D" id="3.90.360.10">
    <property type="entry name" value="Histone acetyl transferase 1 (HAT1), N-terminal domain"/>
    <property type="match status" value="1"/>
</dbReference>
<evidence type="ECO:0000256" key="13">
    <source>
        <dbReference type="PIRSR" id="PIRSR038084-2"/>
    </source>
</evidence>
<dbReference type="Pfam" id="PF10394">
    <property type="entry name" value="Hat1_N"/>
    <property type="match status" value="1"/>
</dbReference>
<evidence type="ECO:0000256" key="5">
    <source>
        <dbReference type="ARBA" id="ARBA00022679"/>
    </source>
</evidence>
<dbReference type="InterPro" id="IPR013523">
    <property type="entry name" value="Hist_AcTrfase_HAT1_C"/>
</dbReference>
<dbReference type="InterPro" id="IPR048776">
    <property type="entry name" value="HAT1_C"/>
</dbReference>
<dbReference type="GO" id="GO:0000781">
    <property type="term" value="C:chromosome, telomeric region"/>
    <property type="evidence" value="ECO:0007669"/>
    <property type="project" value="GOC"/>
</dbReference>
<dbReference type="InterPro" id="IPR016181">
    <property type="entry name" value="Acyl_CoA_acyltransferase"/>
</dbReference>
<protein>
    <recommendedName>
        <fullName evidence="4 11">Histone acetyltransferase type B catalytic subunit</fullName>
        <ecNumber evidence="3 11">2.3.1.48</ecNumber>
    </recommendedName>
</protein>
<evidence type="ECO:0000259" key="17">
    <source>
        <dbReference type="Pfam" id="PF21183"/>
    </source>
</evidence>
<dbReference type="EMBL" id="GEDC01017371">
    <property type="protein sequence ID" value="JAS19927.1"/>
    <property type="molecule type" value="Transcribed_RNA"/>
</dbReference>
<evidence type="ECO:0000256" key="7">
    <source>
        <dbReference type="ARBA" id="ARBA00023204"/>
    </source>
</evidence>
<comment type="similarity">
    <text evidence="2 11">Belongs to the HAT1 family.</text>
</comment>
<sequence length="410" mass="48180">MDIVRSKGEDYVVDSNVALEFKLVRNEEDLEDDTVSFKPEMSHQIFGDSESIFGYKDLKVKLYFTSAKLITYLGLEYTKKIDPVKFDGVEPDNVLQLLGSKLPPNVLSNIDEFTQALNFESDFLPFGELLHSFEVNQDSGKPQTFEIYFCDVSNKKFLNYHERLQTFILFYIDAASFIDVDDEKWCFFTVYEKFKNQNQKIVYAVAGYATVYMYYAYPANIRPRVSQMLILPPFQKKGIGAQLLSTIYNHFIQQLDVLDITVEDPNEEFQQLRDYVDICYCQNLDCFSVDKLKNGFCIDMAKQLQKVRKINKKQARRIYEIMRLKSTNISNEKDFQEFRLDVKKRLNIPFQKEKSYAKKLESLMDDPQYQTSFGLNSTEHRLETLDKLFQETLEGYQKVLQRVSERPLQF</sequence>
<evidence type="ECO:0000256" key="1">
    <source>
        <dbReference type="ARBA" id="ARBA00004123"/>
    </source>
</evidence>
<evidence type="ECO:0000256" key="8">
    <source>
        <dbReference type="ARBA" id="ARBA00023242"/>
    </source>
</evidence>
<evidence type="ECO:0000259" key="15">
    <source>
        <dbReference type="Pfam" id="PF00583"/>
    </source>
</evidence>
<dbReference type="GO" id="GO:0031509">
    <property type="term" value="P:subtelomeric heterochromatin formation"/>
    <property type="evidence" value="ECO:0007669"/>
    <property type="project" value="InterPro"/>
</dbReference>
<feature type="domain" description="Histone acetyl transferase HAT1 N-terminal" evidence="16">
    <location>
        <begin position="11"/>
        <end position="173"/>
    </location>
</feature>
<dbReference type="AlphaFoldDB" id="A0A1B6D2L5"/>
<dbReference type="InterPro" id="IPR000182">
    <property type="entry name" value="GNAT_dom"/>
</dbReference>
<feature type="region of interest" description="Interaction with histone H4 N-terminus" evidence="13">
    <location>
        <begin position="212"/>
        <end position="214"/>
    </location>
</feature>
<keyword evidence="5 11" id="KW-0808">Transferase</keyword>
<feature type="site" description="Interaction with histone H4 N-terminus" evidence="14">
    <location>
        <position position="185"/>
    </location>
</feature>
<evidence type="ECO:0000256" key="10">
    <source>
        <dbReference type="ARBA" id="ARBA00048017"/>
    </source>
</evidence>
<keyword evidence="7" id="KW-0234">DNA repair</keyword>
<dbReference type="GO" id="GO:0005634">
    <property type="term" value="C:nucleus"/>
    <property type="evidence" value="ECO:0007669"/>
    <property type="project" value="UniProtKB-SubCell"/>
</dbReference>
<dbReference type="InterPro" id="IPR037113">
    <property type="entry name" value="Hat1_N_sf"/>
</dbReference>
<feature type="region of interest" description="Interaction with histone H4 N-terminus" evidence="13">
    <location>
        <begin position="48"/>
        <end position="50"/>
    </location>
</feature>
<evidence type="ECO:0000256" key="9">
    <source>
        <dbReference type="ARBA" id="ARBA00023315"/>
    </source>
</evidence>
<dbReference type="Pfam" id="PF00583">
    <property type="entry name" value="Acetyltransf_1"/>
    <property type="match status" value="1"/>
</dbReference>
<evidence type="ECO:0000256" key="12">
    <source>
        <dbReference type="PIRSR" id="PIRSR038084-1"/>
    </source>
</evidence>
<dbReference type="PIRSF" id="PIRSF038084">
    <property type="entry name" value="HAT-B_cat"/>
    <property type="match status" value="1"/>
</dbReference>
<dbReference type="GO" id="GO:0006281">
    <property type="term" value="P:DNA repair"/>
    <property type="evidence" value="ECO:0007669"/>
    <property type="project" value="UniProtKB-KW"/>
</dbReference>
<evidence type="ECO:0000256" key="14">
    <source>
        <dbReference type="PIRSR" id="PIRSR038084-3"/>
    </source>
</evidence>
<dbReference type="Pfam" id="PF21183">
    <property type="entry name" value="HAT1_C"/>
    <property type="match status" value="1"/>
</dbReference>
<comment type="subcellular location">
    <subcellularLocation>
        <location evidence="1">Nucleus</location>
    </subcellularLocation>
</comment>
<dbReference type="GO" id="GO:0004402">
    <property type="term" value="F:histone acetyltransferase activity"/>
    <property type="evidence" value="ECO:0007669"/>
    <property type="project" value="UniProtKB-UniRule"/>
</dbReference>
<comment type="catalytic activity">
    <reaction evidence="10 11">
        <text>L-lysyl-[protein] + acetyl-CoA = N(6)-acetyl-L-lysyl-[protein] + CoA + H(+)</text>
        <dbReference type="Rhea" id="RHEA:45948"/>
        <dbReference type="Rhea" id="RHEA-COMP:9752"/>
        <dbReference type="Rhea" id="RHEA-COMP:10731"/>
        <dbReference type="ChEBI" id="CHEBI:15378"/>
        <dbReference type="ChEBI" id="CHEBI:29969"/>
        <dbReference type="ChEBI" id="CHEBI:57287"/>
        <dbReference type="ChEBI" id="CHEBI:57288"/>
        <dbReference type="ChEBI" id="CHEBI:61930"/>
        <dbReference type="EC" id="2.3.1.48"/>
    </reaction>
</comment>
<evidence type="ECO:0000256" key="3">
    <source>
        <dbReference type="ARBA" id="ARBA00013184"/>
    </source>
</evidence>
<dbReference type="EC" id="2.3.1.48" evidence="3 11"/>
<feature type="binding site" evidence="13">
    <location>
        <position position="266"/>
    </location>
    <ligand>
        <name>acetyl-CoA</name>
        <dbReference type="ChEBI" id="CHEBI:57288"/>
    </ligand>
</feature>
<dbReference type="Gene3D" id="1.10.10.390">
    <property type="match status" value="1"/>
</dbReference>
<dbReference type="GO" id="GO:0042393">
    <property type="term" value="F:histone binding"/>
    <property type="evidence" value="ECO:0007669"/>
    <property type="project" value="InterPro"/>
</dbReference>
<gene>
    <name evidence="18" type="ORF">g.12016</name>
</gene>
<evidence type="ECO:0000256" key="4">
    <source>
        <dbReference type="ARBA" id="ARBA00021268"/>
    </source>
</evidence>
<evidence type="ECO:0000256" key="11">
    <source>
        <dbReference type="PIRNR" id="PIRNR038084"/>
    </source>
</evidence>
<evidence type="ECO:0000313" key="18">
    <source>
        <dbReference type="EMBL" id="JAS19927.1"/>
    </source>
</evidence>
<feature type="domain" description="N-acetyltransferase" evidence="15">
    <location>
        <begin position="199"/>
        <end position="267"/>
    </location>
</feature>
<reference evidence="18" key="1">
    <citation type="submission" date="2015-12" db="EMBL/GenBank/DDBJ databases">
        <title>De novo transcriptome assembly of four potential Pierce s Disease insect vectors from Arizona vineyards.</title>
        <authorList>
            <person name="Tassone E.E."/>
        </authorList>
    </citation>
    <scope>NUCLEOTIDE SEQUENCE</scope>
</reference>
<name>A0A1B6D2L5_9HEMI</name>
<evidence type="ECO:0000256" key="6">
    <source>
        <dbReference type="ARBA" id="ARBA00022763"/>
    </source>
</evidence>
<evidence type="ECO:0000256" key="2">
    <source>
        <dbReference type="ARBA" id="ARBA00010543"/>
    </source>
</evidence>
<dbReference type="CDD" id="cd04301">
    <property type="entry name" value="NAT_SF"/>
    <property type="match status" value="1"/>
</dbReference>
<feature type="domain" description="Histone acetyltransferase type B catalytic subunit C-terminal" evidence="17">
    <location>
        <begin position="273"/>
        <end position="324"/>
    </location>
</feature>
<dbReference type="Gene3D" id="3.40.630.30">
    <property type="match status" value="1"/>
</dbReference>
<feature type="active site" description="Proton donor/acceptor" evidence="12">
    <location>
        <position position="263"/>
    </location>
</feature>
<keyword evidence="6" id="KW-0227">DNA damage</keyword>
<keyword evidence="8" id="KW-0539">Nucleus</keyword>
<organism evidence="18">
    <name type="scientific">Clastoptera arizonana</name>
    <name type="common">Arizona spittle bug</name>
    <dbReference type="NCBI Taxonomy" id="38151"/>
    <lineage>
        <taxon>Eukaryota</taxon>
        <taxon>Metazoa</taxon>
        <taxon>Ecdysozoa</taxon>
        <taxon>Arthropoda</taxon>
        <taxon>Hexapoda</taxon>
        <taxon>Insecta</taxon>
        <taxon>Pterygota</taxon>
        <taxon>Neoptera</taxon>
        <taxon>Paraneoptera</taxon>
        <taxon>Hemiptera</taxon>
        <taxon>Auchenorrhyncha</taxon>
        <taxon>Cercopoidea</taxon>
        <taxon>Clastopteridae</taxon>
        <taxon>Clastoptera</taxon>
    </lineage>
</organism>
<accession>A0A1B6D2L5</accession>
<dbReference type="InterPro" id="IPR017380">
    <property type="entry name" value="Hist_AcTrfase_B-typ_cat-su"/>
</dbReference>
<proteinExistence type="inferred from homology"/>
<dbReference type="SUPFAM" id="SSF55729">
    <property type="entry name" value="Acyl-CoA N-acyltransferases (Nat)"/>
    <property type="match status" value="1"/>
</dbReference>